<name>A3K8E8_SAGS3</name>
<dbReference type="RefSeq" id="WP_005862257.1">
    <property type="nucleotide sequence ID" value="NZ_AAYA01000014.1"/>
</dbReference>
<evidence type="ECO:0000313" key="2">
    <source>
        <dbReference type="Proteomes" id="UP000005713"/>
    </source>
</evidence>
<dbReference type="Proteomes" id="UP000005713">
    <property type="component" value="Unassembled WGS sequence"/>
</dbReference>
<evidence type="ECO:0008006" key="3">
    <source>
        <dbReference type="Google" id="ProtNLM"/>
    </source>
</evidence>
<sequence length="88" mass="10068">MPRKTPEQQVEHYQQLLDAAKARKREEERRAETRRKIILGAGLSALARKEPGKAREAVKMLFPHLAENDRDTLRPFFESLVEAASRGA</sequence>
<accession>A3K8E8</accession>
<dbReference type="EMBL" id="AAYA01000014">
    <property type="protein sequence ID" value="EBA06627.1"/>
    <property type="molecule type" value="Genomic_DNA"/>
</dbReference>
<gene>
    <name evidence="1" type="ORF">SSE37_10238</name>
</gene>
<proteinExistence type="predicted"/>
<organism evidence="1 2">
    <name type="scientific">Sagittula stellata (strain ATCC 700073 / DSM 11524 / E-37)</name>
    <dbReference type="NCBI Taxonomy" id="388399"/>
    <lineage>
        <taxon>Bacteria</taxon>
        <taxon>Pseudomonadati</taxon>
        <taxon>Pseudomonadota</taxon>
        <taxon>Alphaproteobacteria</taxon>
        <taxon>Rhodobacterales</taxon>
        <taxon>Roseobacteraceae</taxon>
        <taxon>Sagittula</taxon>
    </lineage>
</organism>
<reference evidence="1 2" key="1">
    <citation type="submission" date="2006-06" db="EMBL/GenBank/DDBJ databases">
        <authorList>
            <person name="Moran M.A."/>
            <person name="Ferriera S."/>
            <person name="Johnson J."/>
            <person name="Kravitz S."/>
            <person name="Beeson K."/>
            <person name="Sutton G."/>
            <person name="Rogers Y.-H."/>
            <person name="Friedman R."/>
            <person name="Frazier M."/>
            <person name="Venter J.C."/>
        </authorList>
    </citation>
    <scope>NUCLEOTIDE SEQUENCE [LARGE SCALE GENOMIC DNA]</scope>
    <source>
        <strain evidence="1 2">E-37</strain>
    </source>
</reference>
<comment type="caution">
    <text evidence="1">The sequence shown here is derived from an EMBL/GenBank/DDBJ whole genome shotgun (WGS) entry which is preliminary data.</text>
</comment>
<dbReference type="AlphaFoldDB" id="A3K8E8"/>
<protein>
    <recommendedName>
        <fullName evidence="3">Mobilization protein</fullName>
    </recommendedName>
</protein>
<evidence type="ECO:0000313" key="1">
    <source>
        <dbReference type="EMBL" id="EBA06627.1"/>
    </source>
</evidence>
<keyword evidence="2" id="KW-1185">Reference proteome</keyword>